<gene>
    <name evidence="3" type="ORF">AWC38_SpisGene17659</name>
</gene>
<keyword evidence="4" id="KW-1185">Reference proteome</keyword>
<name>A0A2B4RHX9_STYPI</name>
<dbReference type="Proteomes" id="UP000225706">
    <property type="component" value="Unassembled WGS sequence"/>
</dbReference>
<dbReference type="EMBL" id="LSMT01000437">
    <property type="protein sequence ID" value="PFX17994.1"/>
    <property type="molecule type" value="Genomic_DNA"/>
</dbReference>
<dbReference type="AlphaFoldDB" id="A0A2B4RHX9"/>
<proteinExistence type="predicted"/>
<accession>A0A2B4RHX9</accession>
<keyword evidence="1" id="KW-0175">Coiled coil</keyword>
<evidence type="ECO:0000256" key="1">
    <source>
        <dbReference type="SAM" id="Coils"/>
    </source>
</evidence>
<dbReference type="InterPro" id="IPR049012">
    <property type="entry name" value="Mutator_transp_dom"/>
</dbReference>
<sequence length="725" mass="81256">MIAHNMCMIKAAVHHVNPSQTPVIALDQPLFALAKQIKWPLPELSEAQFVIMLGGLHIEMASLKMVGQWLSGSGWAEVMCNTGVATQGVAESFLSASHVTRTRRAHQVTATSLHVLMSKAYSVYQAKLRENEQENLLSKEEWKDALSKKSPQFHYWSKVLNLELICLRLVRALREVHETTKLFSSIALDRCHEQVNAVVKGEGGTVGLTKNPAALSIWTVAGPEISRMVQEFEGGNSWTEENVTHHEQKPAVQNAFSKDVLNTVSSYEELGNPFLEKAWPGQGRTEERLAELKCFPSTSAHFAPQPVVDAVIIDRAVIVQMLQPKTVRTFDEYFSTVFTPYILKHLETAKRVDLVWDVYQDKSLKRSMREERVASILQADEVWVTHGSGKNVRNIAAHAVATSLGRDKALTLPMFRALTGCDILMFFNGRGKRTAWDVWGVFPELTPVLRVLQASPEEITDDCMAVLERFVVFLYDYYLRTIQGKDINRRVVCAAFEMGIGREGVAKLCEILNMPFSISIDTWYNHEEILHAAHNKVTKEQLKANANEVKQVAIDEGTSRNDKSSIVDIPVTFDCTWSKKGLTANHCVGSACKDKPHHLDAVFEEPLLKICERLRGPALLQSCGATKKHDVVREAGLAVGQHTNRASKRRDSGRVKQAVERVQEKHKKYRLARKQAKAKEEELQVRREGTTYEAGGFNDIAPVRASKEKKEQVETVGIDVSSVSM</sequence>
<dbReference type="PANTHER" id="PTHR47018">
    <property type="entry name" value="CXC DOMAIN-CONTAINING PROTEIN-RELATED"/>
    <property type="match status" value="1"/>
</dbReference>
<protein>
    <recommendedName>
        <fullName evidence="2">Mutator-like transposase domain-containing protein</fullName>
    </recommendedName>
</protein>
<evidence type="ECO:0000313" key="4">
    <source>
        <dbReference type="Proteomes" id="UP000225706"/>
    </source>
</evidence>
<organism evidence="3 4">
    <name type="scientific">Stylophora pistillata</name>
    <name type="common">Smooth cauliflower coral</name>
    <dbReference type="NCBI Taxonomy" id="50429"/>
    <lineage>
        <taxon>Eukaryota</taxon>
        <taxon>Metazoa</taxon>
        <taxon>Cnidaria</taxon>
        <taxon>Anthozoa</taxon>
        <taxon>Hexacorallia</taxon>
        <taxon>Scleractinia</taxon>
        <taxon>Astrocoeniina</taxon>
        <taxon>Pocilloporidae</taxon>
        <taxon>Stylophora</taxon>
    </lineage>
</organism>
<dbReference type="Pfam" id="PF20700">
    <property type="entry name" value="Mutator"/>
    <property type="match status" value="1"/>
</dbReference>
<feature type="domain" description="Mutator-like transposase" evidence="2">
    <location>
        <begin position="486"/>
        <end position="586"/>
    </location>
</feature>
<evidence type="ECO:0000259" key="2">
    <source>
        <dbReference type="Pfam" id="PF20700"/>
    </source>
</evidence>
<evidence type="ECO:0000313" key="3">
    <source>
        <dbReference type="EMBL" id="PFX17994.1"/>
    </source>
</evidence>
<comment type="caution">
    <text evidence="3">The sequence shown here is derived from an EMBL/GenBank/DDBJ whole genome shotgun (WGS) entry which is preliminary data.</text>
</comment>
<feature type="coiled-coil region" evidence="1">
    <location>
        <begin position="659"/>
        <end position="686"/>
    </location>
</feature>
<dbReference type="OrthoDB" id="5986605at2759"/>
<reference evidence="4" key="1">
    <citation type="journal article" date="2017" name="bioRxiv">
        <title>Comparative analysis of the genomes of Stylophora pistillata and Acropora digitifera provides evidence for extensive differences between species of corals.</title>
        <authorList>
            <person name="Voolstra C.R."/>
            <person name="Li Y."/>
            <person name="Liew Y.J."/>
            <person name="Baumgarten S."/>
            <person name="Zoccola D."/>
            <person name="Flot J.-F."/>
            <person name="Tambutte S."/>
            <person name="Allemand D."/>
            <person name="Aranda M."/>
        </authorList>
    </citation>
    <scope>NUCLEOTIDE SEQUENCE [LARGE SCALE GENOMIC DNA]</scope>
</reference>